<dbReference type="CDD" id="cd11301">
    <property type="entry name" value="Fut1_Fut2_like"/>
    <property type="match status" value="1"/>
</dbReference>
<dbReference type="EC" id="2.4.1.-" evidence="3"/>
<evidence type="ECO:0000256" key="1">
    <source>
        <dbReference type="ARBA" id="ARBA00022676"/>
    </source>
</evidence>
<evidence type="ECO:0000313" key="4">
    <source>
        <dbReference type="EMBL" id="KAJ8311626.1"/>
    </source>
</evidence>
<keyword evidence="1 3" id="KW-0328">Glycosyltransferase</keyword>
<keyword evidence="3" id="KW-0735">Signal-anchor</keyword>
<comment type="caution">
    <text evidence="4">The sequence shown here is derived from an EMBL/GenBank/DDBJ whole genome shotgun (WGS) entry which is preliminary data.</text>
</comment>
<reference evidence="4 5" key="1">
    <citation type="submission" date="2022-12" db="EMBL/GenBank/DDBJ databases">
        <title>Chromosome-level genome of Tegillarca granosa.</title>
        <authorList>
            <person name="Kim J."/>
        </authorList>
    </citation>
    <scope>NUCLEOTIDE SEQUENCE [LARGE SCALE GENOMIC DNA]</scope>
    <source>
        <strain evidence="4">Teg-2019</strain>
        <tissue evidence="4">Adductor muscle</tissue>
    </source>
</reference>
<keyword evidence="3" id="KW-1133">Transmembrane helix</keyword>
<feature type="transmembrane region" description="Helical" evidence="3">
    <location>
        <begin position="6"/>
        <end position="25"/>
    </location>
</feature>
<keyword evidence="3" id="KW-0333">Golgi apparatus</keyword>
<proteinExistence type="inferred from homology"/>
<keyword evidence="3" id="KW-0325">Glycoprotein</keyword>
<dbReference type="InterPro" id="IPR002516">
    <property type="entry name" value="Glyco_trans_11"/>
</dbReference>
<protein>
    <recommendedName>
        <fullName evidence="3">L-Fucosyltransferase</fullName>
        <ecNumber evidence="3">2.4.1.-</ecNumber>
    </recommendedName>
</protein>
<evidence type="ECO:0000313" key="5">
    <source>
        <dbReference type="Proteomes" id="UP001217089"/>
    </source>
</evidence>
<sequence length="395" mass="45523">MIGNRFYYGIFCAICGLIITLVLMYDVPKFSFSFYSSKLNYTDNSKSLTNNRTNTPFVSQKISKMFFVKKQSVSLSGANLTHSQREYPGNLTSKLNETLKNETQRKSTEYIADRTGIEKKVTTANTTDIFRKTHFMTISGNGRLGNQMFEFASLLGIADMNGYTPFVTSQHSLNKIFDIPQTSNVRMENSKGIGETFAGCYDKHLENLSHQFNWTLRGYYQSWRYFDRIKDKVKSSFRLKERFTQNANSYLSEINLSKRTSVGVHIRRRDMNSGYHLARGYSVATVGYIKRAVNYFKKNVVDPVFVVVSDDRDWAKRYLQDKDIIHTRRGSSGEDMALLANCNHSIISTGSYGWWGAWLAGGKVVYFRDFPTPESFLDKRYNKSDYYPPHWIGMV</sequence>
<dbReference type="Pfam" id="PF01531">
    <property type="entry name" value="Glyco_transf_11"/>
    <property type="match status" value="1"/>
</dbReference>
<organism evidence="4 5">
    <name type="scientific">Tegillarca granosa</name>
    <name type="common">Malaysian cockle</name>
    <name type="synonym">Anadara granosa</name>
    <dbReference type="NCBI Taxonomy" id="220873"/>
    <lineage>
        <taxon>Eukaryota</taxon>
        <taxon>Metazoa</taxon>
        <taxon>Spiralia</taxon>
        <taxon>Lophotrochozoa</taxon>
        <taxon>Mollusca</taxon>
        <taxon>Bivalvia</taxon>
        <taxon>Autobranchia</taxon>
        <taxon>Pteriomorphia</taxon>
        <taxon>Arcoida</taxon>
        <taxon>Arcoidea</taxon>
        <taxon>Arcidae</taxon>
        <taxon>Tegillarca</taxon>
    </lineage>
</organism>
<gene>
    <name evidence="4" type="ORF">KUTeg_010981</name>
</gene>
<dbReference type="PANTHER" id="PTHR11927">
    <property type="entry name" value="GALACTOSIDE 2-L-FUCOSYLTRANSFERASE"/>
    <property type="match status" value="1"/>
</dbReference>
<dbReference type="Proteomes" id="UP001217089">
    <property type="component" value="Unassembled WGS sequence"/>
</dbReference>
<comment type="pathway">
    <text evidence="3">Protein modification; protein glycosylation.</text>
</comment>
<keyword evidence="3" id="KW-0812">Transmembrane</keyword>
<evidence type="ECO:0000256" key="3">
    <source>
        <dbReference type="RuleBase" id="RU363129"/>
    </source>
</evidence>
<name>A0ABQ9F4W1_TEGGR</name>
<dbReference type="EMBL" id="JARBDR010000496">
    <property type="protein sequence ID" value="KAJ8311626.1"/>
    <property type="molecule type" value="Genomic_DNA"/>
</dbReference>
<comment type="subcellular location">
    <subcellularLocation>
        <location evidence="3">Golgi apparatus</location>
        <location evidence="3">Golgi stack membrane</location>
        <topology evidence="3">Single-pass type II membrane protein</topology>
    </subcellularLocation>
</comment>
<keyword evidence="2 3" id="KW-0808">Transferase</keyword>
<accession>A0ABQ9F4W1</accession>
<keyword evidence="5" id="KW-1185">Reference proteome</keyword>
<dbReference type="PANTHER" id="PTHR11927:SF9">
    <property type="entry name" value="L-FUCOSYLTRANSFERASE"/>
    <property type="match status" value="1"/>
</dbReference>
<evidence type="ECO:0000256" key="2">
    <source>
        <dbReference type="ARBA" id="ARBA00022679"/>
    </source>
</evidence>
<comment type="similarity">
    <text evidence="3">Belongs to the glycosyltransferase 11 family.</text>
</comment>
<keyword evidence="3" id="KW-0472">Membrane</keyword>